<name>A0ABV7SIT8_9ACTN</name>
<keyword evidence="3" id="KW-1185">Reference proteome</keyword>
<dbReference type="EMBL" id="JBHRWR010000017">
    <property type="protein sequence ID" value="MFC3576086.1"/>
    <property type="molecule type" value="Genomic_DNA"/>
</dbReference>
<protein>
    <submittedName>
        <fullName evidence="2">Nucleopolyhedrovirus P10 family protein</fullName>
    </submittedName>
</protein>
<evidence type="ECO:0000313" key="2">
    <source>
        <dbReference type="EMBL" id="MFC3576086.1"/>
    </source>
</evidence>
<reference evidence="3" key="1">
    <citation type="journal article" date="2019" name="Int. J. Syst. Evol. Microbiol.">
        <title>The Global Catalogue of Microorganisms (GCM) 10K type strain sequencing project: providing services to taxonomists for standard genome sequencing and annotation.</title>
        <authorList>
            <consortium name="The Broad Institute Genomics Platform"/>
            <consortium name="The Broad Institute Genome Sequencing Center for Infectious Disease"/>
            <person name="Wu L."/>
            <person name="Ma J."/>
        </authorList>
    </citation>
    <scope>NUCLEOTIDE SEQUENCE [LARGE SCALE GENOMIC DNA]</scope>
    <source>
        <strain evidence="3">CGMCC 4.7035</strain>
    </source>
</reference>
<organism evidence="2 3">
    <name type="scientific">Streptomyces yaanensis</name>
    <dbReference type="NCBI Taxonomy" id="1142239"/>
    <lineage>
        <taxon>Bacteria</taxon>
        <taxon>Bacillati</taxon>
        <taxon>Actinomycetota</taxon>
        <taxon>Actinomycetes</taxon>
        <taxon>Kitasatosporales</taxon>
        <taxon>Streptomycetaceae</taxon>
        <taxon>Streptomyces</taxon>
    </lineage>
</organism>
<dbReference type="Proteomes" id="UP001595701">
    <property type="component" value="Unassembled WGS sequence"/>
</dbReference>
<dbReference type="RefSeq" id="WP_310775277.1">
    <property type="nucleotide sequence ID" value="NZ_JBHRWR010000017.1"/>
</dbReference>
<accession>A0ABV7SIT8</accession>
<comment type="caution">
    <text evidence="2">The sequence shown here is derived from an EMBL/GenBank/DDBJ whole genome shotgun (WGS) entry which is preliminary data.</text>
</comment>
<evidence type="ECO:0000256" key="1">
    <source>
        <dbReference type="SAM" id="MobiDB-lite"/>
    </source>
</evidence>
<gene>
    <name evidence="2" type="ORF">ACFOZ0_22930</name>
</gene>
<proteinExistence type="predicted"/>
<feature type="region of interest" description="Disordered" evidence="1">
    <location>
        <begin position="139"/>
        <end position="158"/>
    </location>
</feature>
<evidence type="ECO:0000313" key="3">
    <source>
        <dbReference type="Proteomes" id="UP001595701"/>
    </source>
</evidence>
<sequence length="267" mass="27047">MTAERWSQAVRRQVGLGRLLPLGGPRDGAWIAEAAAGSALRRAAEGVRGVRTGAIRIALADPEETYEPAVPPPPSALPPGPLRVSADFAVAADPTASEAEPLPTTAARLRSVLATAAAERLGLQVTEVDLRVTDLLDGEPAVGLSPEPPPPAKPDPVLGRDESAVAAAARSVPGVSRLTGIFGGPGRAVHIEEQRGGTALPRRHVRVELAVATDRRAVDVARAVRGGVTEALPDHPSVAVLVTAVDSPGMSGGLSTGASGGRPGGGV</sequence>